<proteinExistence type="predicted"/>
<name>A0A183BS05_GLOPA</name>
<protein>
    <submittedName>
        <fullName evidence="2">GAGA-binding transcriptional activator</fullName>
    </submittedName>
</protein>
<dbReference type="AlphaFoldDB" id="A0A183BS05"/>
<evidence type="ECO:0000313" key="2">
    <source>
        <dbReference type="WBParaSite" id="GPLIN_000339100"/>
    </source>
</evidence>
<evidence type="ECO:0000313" key="1">
    <source>
        <dbReference type="Proteomes" id="UP000050741"/>
    </source>
</evidence>
<organism evidence="1 2">
    <name type="scientific">Globodera pallida</name>
    <name type="common">Potato cyst nematode worm</name>
    <name type="synonym">Heterodera pallida</name>
    <dbReference type="NCBI Taxonomy" id="36090"/>
    <lineage>
        <taxon>Eukaryota</taxon>
        <taxon>Metazoa</taxon>
        <taxon>Ecdysozoa</taxon>
        <taxon>Nematoda</taxon>
        <taxon>Chromadorea</taxon>
        <taxon>Rhabditida</taxon>
        <taxon>Tylenchina</taxon>
        <taxon>Tylenchomorpha</taxon>
        <taxon>Tylenchoidea</taxon>
        <taxon>Heteroderidae</taxon>
        <taxon>Heteroderinae</taxon>
        <taxon>Globodera</taxon>
    </lineage>
</organism>
<dbReference type="Proteomes" id="UP000050741">
    <property type="component" value="Unassembled WGS sequence"/>
</dbReference>
<dbReference type="WBParaSite" id="GPLIN_000339100">
    <property type="protein sequence ID" value="GPLIN_000339100"/>
    <property type="gene ID" value="GPLIN_000339100"/>
</dbReference>
<accession>A0A183BS05</accession>
<reference evidence="2" key="2">
    <citation type="submission" date="2016-06" db="UniProtKB">
        <authorList>
            <consortium name="WormBaseParasite"/>
        </authorList>
    </citation>
    <scope>IDENTIFICATION</scope>
</reference>
<keyword evidence="1" id="KW-1185">Reference proteome</keyword>
<reference evidence="1" key="1">
    <citation type="submission" date="2014-05" db="EMBL/GenBank/DDBJ databases">
        <title>The genome and life-stage specific transcriptomes of Globodera pallida elucidate key aspects of plant parasitism by a cyst nematode.</title>
        <authorList>
            <person name="Cotton J.A."/>
            <person name="Lilley C.J."/>
            <person name="Jones L.M."/>
            <person name="Kikuchi T."/>
            <person name="Reid A.J."/>
            <person name="Thorpe P."/>
            <person name="Tsai I.J."/>
            <person name="Beasley H."/>
            <person name="Blok V."/>
            <person name="Cock P.J.A."/>
            <person name="Van den Akker S.E."/>
            <person name="Holroyd N."/>
            <person name="Hunt M."/>
            <person name="Mantelin S."/>
            <person name="Naghra H."/>
            <person name="Pain A."/>
            <person name="Palomares-Rius J.E."/>
            <person name="Zarowiecki M."/>
            <person name="Berriman M."/>
            <person name="Jones J.T."/>
            <person name="Urwin P.E."/>
        </authorList>
    </citation>
    <scope>NUCLEOTIDE SEQUENCE [LARGE SCALE GENOMIC DNA]</scope>
    <source>
        <strain evidence="1">Lindley</strain>
    </source>
</reference>
<sequence length="136" mass="15700">MLSAHLKNQIEITDEHAALLAERSQNWRQRKRTVVAQERSILGVDQPIVAPNGVRPRKCDNELRLNIEEERNVAAQMDKGRNNHLAKLEASERNTRLLNQRETNLDRQIEAEKEFFNAQLEKVEAELAFVSSLQAF</sequence>